<reference evidence="3 4" key="1">
    <citation type="submission" date="2020-02" db="EMBL/GenBank/DDBJ databases">
        <authorList>
            <person name="Babadi Z.K."/>
            <person name="Risdian C."/>
            <person name="Ebrahimipour G.H."/>
            <person name="Wink J."/>
        </authorList>
    </citation>
    <scope>NUCLEOTIDE SEQUENCE [LARGE SCALE GENOMIC DNA]</scope>
    <source>
        <strain evidence="3 4">ZKHCc1 1396</strain>
    </source>
</reference>
<feature type="signal peptide" evidence="2">
    <location>
        <begin position="1"/>
        <end position="17"/>
    </location>
</feature>
<evidence type="ECO:0000256" key="1">
    <source>
        <dbReference type="SAM" id="MobiDB-lite"/>
    </source>
</evidence>
<accession>A0ABR9PT33</accession>
<evidence type="ECO:0000313" key="4">
    <source>
        <dbReference type="Proteomes" id="UP001516472"/>
    </source>
</evidence>
<comment type="caution">
    <text evidence="3">The sequence shown here is derived from an EMBL/GenBank/DDBJ whole genome shotgun (WGS) entry which is preliminary data.</text>
</comment>
<feature type="chain" id="PRO_5045873383" description="Fibronectin type III domain-containing protein" evidence="2">
    <location>
        <begin position="18"/>
        <end position="348"/>
    </location>
</feature>
<proteinExistence type="predicted"/>
<evidence type="ECO:0000313" key="3">
    <source>
        <dbReference type="EMBL" id="MBE4751014.1"/>
    </source>
</evidence>
<keyword evidence="2" id="KW-0732">Signal</keyword>
<evidence type="ECO:0000256" key="2">
    <source>
        <dbReference type="SAM" id="SignalP"/>
    </source>
</evidence>
<organism evidence="3 4">
    <name type="scientific">Corallococcus soli</name>
    <dbReference type="NCBI Taxonomy" id="2710757"/>
    <lineage>
        <taxon>Bacteria</taxon>
        <taxon>Pseudomonadati</taxon>
        <taxon>Myxococcota</taxon>
        <taxon>Myxococcia</taxon>
        <taxon>Myxococcales</taxon>
        <taxon>Cystobacterineae</taxon>
        <taxon>Myxococcaceae</taxon>
        <taxon>Corallococcus</taxon>
    </lineage>
</organism>
<dbReference type="NCBIfam" id="NF045522">
    <property type="entry name" value="MXAN_2561_fam"/>
    <property type="match status" value="1"/>
</dbReference>
<dbReference type="RefSeq" id="WP_193428529.1">
    <property type="nucleotide sequence ID" value="NZ_CBCSIP010000105.1"/>
</dbReference>
<evidence type="ECO:0008006" key="5">
    <source>
        <dbReference type="Google" id="ProtNLM"/>
    </source>
</evidence>
<feature type="compositionally biased region" description="Acidic residues" evidence="1">
    <location>
        <begin position="203"/>
        <end position="228"/>
    </location>
</feature>
<protein>
    <recommendedName>
        <fullName evidence="5">Fibronectin type III domain-containing protein</fullName>
    </recommendedName>
</protein>
<gene>
    <name evidence="3" type="ORF">G4177_22840</name>
</gene>
<name>A0ABR9PT33_9BACT</name>
<keyword evidence="4" id="KW-1185">Reference proteome</keyword>
<dbReference type="Proteomes" id="UP001516472">
    <property type="component" value="Unassembled WGS sequence"/>
</dbReference>
<feature type="region of interest" description="Disordered" evidence="1">
    <location>
        <begin position="200"/>
        <end position="228"/>
    </location>
</feature>
<sequence>MRLPFVALLLFALPVAAQTGTAVQFTTTASTTTTVVSSRANCATPRRFNWSRTGSLCNGGTLYFYVTSGSCGSQPATTDLVLDTVTVNSATTGSVNFSVSEVLAKLATPTTCDSQQKEITFKLCASTPTISDSFNLTCSSTYSNVGSPAYEVKYDPEPPATPSIGKVIARDSALSVQVDNVETDSNVIVELNAILTADAGVPGDDDAGMDEDAGTDDAGADVDAGADLDAGADVDAGAEADAGTTPVEGEGPTLRFNKAAGEGNVLATGLINGVTYRVRARVEDEAGNVSAASAEVQGTPVKSNGLFDAYKNANGQEQGGCAATGGGVAGGAVLAALGIWLSSRRKVS</sequence>
<dbReference type="EMBL" id="JAAIYO010000007">
    <property type="protein sequence ID" value="MBE4751014.1"/>
    <property type="molecule type" value="Genomic_DNA"/>
</dbReference>